<dbReference type="RefSeq" id="WP_058521277.1">
    <property type="nucleotide sequence ID" value="NZ_CAAAIP010000006.1"/>
</dbReference>
<gene>
    <name evidence="1" type="ORF">Ltuc_2159</name>
</gene>
<dbReference type="PATRIC" id="fig|40335.7.peg.2300"/>
<proteinExistence type="predicted"/>
<evidence type="ECO:0000313" key="2">
    <source>
        <dbReference type="Proteomes" id="UP000054693"/>
    </source>
</evidence>
<sequence length="127" mass="13753">MSGFFNKENKWRAAMQVTNGFFLMLNAFKIFSDPESAWENGFEIAMLALNVVTFSRNDNALMSIGNAALNFTGLGTAYAGATLGCSSNSLAENVGNSLLHLTNAVTSICYKYDANQEKSQGFPVKAM</sequence>
<reference evidence="1 2" key="1">
    <citation type="submission" date="2015-11" db="EMBL/GenBank/DDBJ databases">
        <title>Genomic analysis of 38 Legionella species identifies large and diverse effector repertoires.</title>
        <authorList>
            <person name="Burstein D."/>
            <person name="Amaro F."/>
            <person name="Zusman T."/>
            <person name="Lifshitz Z."/>
            <person name="Cohen O."/>
            <person name="Gilbert J.A."/>
            <person name="Pupko T."/>
            <person name="Shuman H.A."/>
            <person name="Segal G."/>
        </authorList>
    </citation>
    <scope>NUCLEOTIDE SEQUENCE [LARGE SCALE GENOMIC DNA]</scope>
    <source>
        <strain evidence="1 2">ATCC 49180</strain>
    </source>
</reference>
<dbReference type="OrthoDB" id="5638188at2"/>
<name>A0A0W0ZYY3_9GAMM</name>
<dbReference type="STRING" id="40335.Ltuc_2159"/>
<organism evidence="1 2">
    <name type="scientific">Legionella tucsonensis</name>
    <dbReference type="NCBI Taxonomy" id="40335"/>
    <lineage>
        <taxon>Bacteria</taxon>
        <taxon>Pseudomonadati</taxon>
        <taxon>Pseudomonadota</taxon>
        <taxon>Gammaproteobacteria</taxon>
        <taxon>Legionellales</taxon>
        <taxon>Legionellaceae</taxon>
        <taxon>Legionella</taxon>
    </lineage>
</organism>
<protein>
    <submittedName>
        <fullName evidence="1">Uncharacterized protein</fullName>
    </submittedName>
</protein>
<dbReference type="Proteomes" id="UP000054693">
    <property type="component" value="Unassembled WGS sequence"/>
</dbReference>
<comment type="caution">
    <text evidence="1">The sequence shown here is derived from an EMBL/GenBank/DDBJ whole genome shotgun (WGS) entry which is preliminary data.</text>
</comment>
<evidence type="ECO:0000313" key="1">
    <source>
        <dbReference type="EMBL" id="KTD74312.1"/>
    </source>
</evidence>
<dbReference type="EMBL" id="LNZA01000001">
    <property type="protein sequence ID" value="KTD74312.1"/>
    <property type="molecule type" value="Genomic_DNA"/>
</dbReference>
<dbReference type="AlphaFoldDB" id="A0A0W0ZYY3"/>
<accession>A0A0W0ZYY3</accession>
<keyword evidence="2" id="KW-1185">Reference proteome</keyword>